<reference evidence="3 4" key="1">
    <citation type="submission" date="2019-09" db="EMBL/GenBank/DDBJ databases">
        <title>The hologenome of the rock-dwelling lichen Lasallia pustulata.</title>
        <authorList>
            <person name="Greshake Tzovaras B."/>
            <person name="Segers F."/>
            <person name="Bicker A."/>
            <person name="Dal Grande F."/>
            <person name="Otte J."/>
            <person name="Hankeln T."/>
            <person name="Schmitt I."/>
            <person name="Ebersberger I."/>
        </authorList>
    </citation>
    <scope>NUCLEOTIDE SEQUENCE [LARGE SCALE GENOMIC DNA]</scope>
    <source>
        <strain evidence="3">A1-1</strain>
    </source>
</reference>
<protein>
    <submittedName>
        <fullName evidence="3">Alpha-taxilin</fullName>
    </submittedName>
</protein>
<dbReference type="GO" id="GO:0019905">
    <property type="term" value="F:syntaxin binding"/>
    <property type="evidence" value="ECO:0007669"/>
    <property type="project" value="InterPro"/>
</dbReference>
<evidence type="ECO:0000256" key="1">
    <source>
        <dbReference type="ARBA" id="ARBA00009550"/>
    </source>
</evidence>
<gene>
    <name evidence="3" type="ORF">FRX48_08785</name>
</gene>
<name>A0A5M8PFM5_9LECA</name>
<evidence type="ECO:0000313" key="3">
    <source>
        <dbReference type="EMBL" id="KAA6407542.1"/>
    </source>
</evidence>
<dbReference type="EMBL" id="VXIT01000017">
    <property type="protein sequence ID" value="KAA6407542.1"/>
    <property type="molecule type" value="Genomic_DNA"/>
</dbReference>
<dbReference type="AlphaFoldDB" id="A0A5M8PFM5"/>
<accession>A0A5M8PFM5</accession>
<feature type="compositionally biased region" description="Low complexity" evidence="2">
    <location>
        <begin position="60"/>
        <end position="76"/>
    </location>
</feature>
<feature type="region of interest" description="Disordered" evidence="2">
    <location>
        <begin position="1"/>
        <end position="89"/>
    </location>
</feature>
<evidence type="ECO:0000313" key="4">
    <source>
        <dbReference type="Proteomes" id="UP000324767"/>
    </source>
</evidence>
<feature type="region of interest" description="Disordered" evidence="2">
    <location>
        <begin position="415"/>
        <end position="502"/>
    </location>
</feature>
<comment type="caution">
    <text evidence="3">The sequence shown here is derived from an EMBL/GenBank/DDBJ whole genome shotgun (WGS) entry which is preliminary data.</text>
</comment>
<organism evidence="3 4">
    <name type="scientific">Lasallia pustulata</name>
    <dbReference type="NCBI Taxonomy" id="136370"/>
    <lineage>
        <taxon>Eukaryota</taxon>
        <taxon>Fungi</taxon>
        <taxon>Dikarya</taxon>
        <taxon>Ascomycota</taxon>
        <taxon>Pezizomycotina</taxon>
        <taxon>Lecanoromycetes</taxon>
        <taxon>OSLEUM clade</taxon>
        <taxon>Umbilicariomycetidae</taxon>
        <taxon>Umbilicariales</taxon>
        <taxon>Umbilicariaceae</taxon>
        <taxon>Lasallia</taxon>
    </lineage>
</organism>
<dbReference type="Pfam" id="PF09728">
    <property type="entry name" value="Taxilin"/>
    <property type="match status" value="1"/>
</dbReference>
<evidence type="ECO:0000256" key="2">
    <source>
        <dbReference type="SAM" id="MobiDB-lite"/>
    </source>
</evidence>
<feature type="compositionally biased region" description="Acidic residues" evidence="2">
    <location>
        <begin position="430"/>
        <end position="464"/>
    </location>
</feature>
<proteinExistence type="inferred from homology"/>
<feature type="region of interest" description="Disordered" evidence="2">
    <location>
        <begin position="160"/>
        <end position="187"/>
    </location>
</feature>
<dbReference type="PANTHER" id="PTHR16127">
    <property type="entry name" value="TAXILIN"/>
    <property type="match status" value="1"/>
</dbReference>
<dbReference type="InterPro" id="IPR026183">
    <property type="entry name" value="Taxilin_fam"/>
</dbReference>
<sequence>MSIRDLHLSAHQTSRTAPEPAMAGVTSQPPTAPTSSRSSSVVNGNTALDYINGHAGLSDSPASTATQPIAPAAPAAKKSKGKKAADPSETGKLLAAKINQLELDAAGEKDQEAEIEREVKKATRDLTSLLTGMETPLSRLEAVQKKYTELLADMKRLDREHVKSKKRADQLQKDKDHGRSELSKTVSMKEKLEKLCRELTRENKKMKEEHKKLEDSEKRSREILGERVEGMIWEVEEVMQQKENPESQKLNMEMDELFRQKFKSFLDQYELRELHFHSLTRTKDCEVQFNLARYEQQRKIAENEATRSRTLSAQVSTFSQTETELRSQLNIYVEKFKQVEDTLNNSNDLFLTFRKEMEEMSKKTKRLEKENLNLTRKHDLTNRNILEMAEERTRINKEMETLRKKNNTLESVIRRMQDQGRGPAAGGVVEGDEEGTESDYEEDEYDEEDGSEDAEYDDDTEEEALQASAGGLSAFGSTPPPPPPAQTMGNGRINGEPNGIKH</sequence>
<comment type="similarity">
    <text evidence="1">Belongs to the taxilin family.</text>
</comment>
<dbReference type="Proteomes" id="UP000324767">
    <property type="component" value="Unassembled WGS sequence"/>
</dbReference>
<dbReference type="OrthoDB" id="425555at2759"/>
<feature type="compositionally biased region" description="Low complexity" evidence="2">
    <location>
        <begin position="25"/>
        <end position="42"/>
    </location>
</feature>
<dbReference type="PANTHER" id="PTHR16127:SF13">
    <property type="entry name" value="GH01188P"/>
    <property type="match status" value="1"/>
</dbReference>